<evidence type="ECO:0000256" key="6">
    <source>
        <dbReference type="ARBA" id="ARBA00025466"/>
    </source>
</evidence>
<sequence length="260" mass="30739">MNPMNFPRVRAKNFTPKEERILENLIFYHKDIINSKQNDSKMWTKKADAWKQIANDFALQSGMERPWQALREKYTNNQRLNRRRFLNVRGEDGLMDDTKVYNGNLTIAAVSTLAGDHREEESSTDFDPEYNRSNTLSSTSSDQQFQSENFVHSVLQIKDEPANDPMDPIQSLTFPSDEKLNLLQLQQDFYRCENARAAEKHKLDMEKHKLDLEQRKIEIEKFKLDVEKNKEELKGIRLKNELLEMELLERREKFKDVVPN</sequence>
<organism evidence="10 11">
    <name type="scientific">Drosophila suzukii</name>
    <name type="common">Spotted-wing drosophila fruit fly</name>
    <dbReference type="NCBI Taxonomy" id="28584"/>
    <lineage>
        <taxon>Eukaryota</taxon>
        <taxon>Metazoa</taxon>
        <taxon>Ecdysozoa</taxon>
        <taxon>Arthropoda</taxon>
        <taxon>Hexapoda</taxon>
        <taxon>Insecta</taxon>
        <taxon>Pterygota</taxon>
        <taxon>Neoptera</taxon>
        <taxon>Endopterygota</taxon>
        <taxon>Diptera</taxon>
        <taxon>Brachycera</taxon>
        <taxon>Muscomorpha</taxon>
        <taxon>Ephydroidea</taxon>
        <taxon>Drosophilidae</taxon>
        <taxon>Drosophila</taxon>
        <taxon>Sophophora</taxon>
    </lineage>
</organism>
<evidence type="ECO:0000313" key="10">
    <source>
        <dbReference type="Proteomes" id="UP001652628"/>
    </source>
</evidence>
<dbReference type="Pfam" id="PF13873">
    <property type="entry name" value="Myb_DNA-bind_5"/>
    <property type="match status" value="1"/>
</dbReference>
<proteinExistence type="predicted"/>
<evidence type="ECO:0000256" key="3">
    <source>
        <dbReference type="ARBA" id="ARBA00023015"/>
    </source>
</evidence>
<evidence type="ECO:0000256" key="1">
    <source>
        <dbReference type="ARBA" id="ARBA00011764"/>
    </source>
</evidence>
<dbReference type="RefSeq" id="XP_016945933.3">
    <property type="nucleotide sequence ID" value="XM_017090444.4"/>
</dbReference>
<evidence type="ECO:0000259" key="9">
    <source>
        <dbReference type="Pfam" id="PF13873"/>
    </source>
</evidence>
<keyword evidence="7" id="KW-0175">Coiled coil</keyword>
<evidence type="ECO:0000256" key="5">
    <source>
        <dbReference type="ARBA" id="ARBA00023163"/>
    </source>
</evidence>
<evidence type="ECO:0000256" key="2">
    <source>
        <dbReference type="ARBA" id="ARBA00016807"/>
    </source>
</evidence>
<evidence type="ECO:0000313" key="11">
    <source>
        <dbReference type="RefSeq" id="XP_016945933.3"/>
    </source>
</evidence>
<dbReference type="Proteomes" id="UP001652628">
    <property type="component" value="Chromosome 2L"/>
</dbReference>
<protein>
    <recommendedName>
        <fullName evidence="2">Regulatory protein zeste</fullName>
    </recommendedName>
</protein>
<reference evidence="10" key="1">
    <citation type="submission" date="2025-05" db="UniProtKB">
        <authorList>
            <consortium name="RefSeq"/>
        </authorList>
    </citation>
    <scope>NUCLEOTIDE SEQUENCE [LARGE SCALE GENOMIC DNA]</scope>
</reference>
<evidence type="ECO:0000256" key="4">
    <source>
        <dbReference type="ARBA" id="ARBA00023125"/>
    </source>
</evidence>
<keyword evidence="3" id="KW-0805">Transcription regulation</keyword>
<evidence type="ECO:0000256" key="7">
    <source>
        <dbReference type="SAM" id="Coils"/>
    </source>
</evidence>
<reference evidence="11" key="2">
    <citation type="submission" date="2025-08" db="UniProtKB">
        <authorList>
            <consortium name="RefSeq"/>
        </authorList>
    </citation>
    <scope>IDENTIFICATION</scope>
</reference>
<keyword evidence="10" id="KW-1185">Reference proteome</keyword>
<feature type="domain" description="Myb/SANT-like DNA-binding" evidence="9">
    <location>
        <begin position="10"/>
        <end position="85"/>
    </location>
</feature>
<feature type="coiled-coil region" evidence="7">
    <location>
        <begin position="212"/>
        <end position="246"/>
    </location>
</feature>
<feature type="region of interest" description="Disordered" evidence="8">
    <location>
        <begin position="113"/>
        <end position="144"/>
    </location>
</feature>
<dbReference type="GO" id="GO:0003677">
    <property type="term" value="F:DNA binding"/>
    <property type="evidence" value="ECO:0007669"/>
    <property type="project" value="UniProtKB-KW"/>
</dbReference>
<name>A0AB39ZZZ1_DROSZ</name>
<comment type="subunit">
    <text evidence="1">Self-associates forming complexes of several hundred monomers.</text>
</comment>
<accession>A0AB39ZZZ1</accession>
<keyword evidence="4" id="KW-0238">DNA-binding</keyword>
<keyword evidence="5" id="KW-0804">Transcription</keyword>
<gene>
    <name evidence="11" type="primary">LOC108021637</name>
</gene>
<feature type="compositionally biased region" description="Polar residues" evidence="8">
    <location>
        <begin position="131"/>
        <end position="144"/>
    </location>
</feature>
<evidence type="ECO:0000256" key="8">
    <source>
        <dbReference type="SAM" id="MobiDB-lite"/>
    </source>
</evidence>
<comment type="function">
    <text evidence="6">Involved in transvection phenomena (= synapsis-dependent gene expression), where the synaptic pairing of chromosomes carrying genes with which zeste interacts influences the expression of these genes. Zeste binds to DNA and stimulates transcription from a nearby promoter.</text>
</comment>
<dbReference type="AlphaFoldDB" id="A0AB39ZZZ1"/>
<dbReference type="GeneID" id="108021637"/>
<dbReference type="InterPro" id="IPR028002">
    <property type="entry name" value="Myb_DNA-bind_5"/>
</dbReference>